<dbReference type="PANTHER" id="PTHR43418:SF4">
    <property type="entry name" value="MULTIFUNCTIONAL TRYPTOPHAN BIOSYNTHESIS PROTEIN"/>
    <property type="match status" value="1"/>
</dbReference>
<sequence length="185" mass="21643">MKIAMIDHYDSFTYNIVHYLKDFEIKTFYCNKVDWDYLQEASHIILSPGHGHPKDMKNTLAILKRFYTIKPILGICLGHQIIAYFFDSQVGKLSQPYHGKISRIKVCYKESLLYRHIPEEFNVGRYHSLHVQSLSTHLRKSCISSDGIIMGLEHRVLPIFGLQFHPESILSEYGREILLNFIELK</sequence>
<dbReference type="CDD" id="cd01743">
    <property type="entry name" value="GATase1_Anthranilate_Synthase"/>
    <property type="match status" value="1"/>
</dbReference>
<dbReference type="GO" id="GO:0004049">
    <property type="term" value="F:anthranilate synthase activity"/>
    <property type="evidence" value="ECO:0007669"/>
    <property type="project" value="TreeGrafter"/>
</dbReference>
<dbReference type="RefSeq" id="WP_115578487.1">
    <property type="nucleotide sequence ID" value="NZ_NXLX01000002.1"/>
</dbReference>
<dbReference type="InterPro" id="IPR017926">
    <property type="entry name" value="GATASE"/>
</dbReference>
<dbReference type="Pfam" id="PF00117">
    <property type="entry name" value="GATase"/>
    <property type="match status" value="1"/>
</dbReference>
<evidence type="ECO:0000313" key="3">
    <source>
        <dbReference type="EMBL" id="RDU74432.1"/>
    </source>
</evidence>
<keyword evidence="1" id="KW-0315">Glutamine amidotransferase</keyword>
<feature type="domain" description="Glutamine amidotransferase" evidence="2">
    <location>
        <begin position="5"/>
        <end position="182"/>
    </location>
</feature>
<accession>A0A3D8JAH1</accession>
<keyword evidence="4" id="KW-1185">Reference proteome</keyword>
<dbReference type="AlphaFoldDB" id="A0A3D8JAH1"/>
<name>A0A3D8JAH1_9HELI</name>
<dbReference type="PRINTS" id="PR00096">
    <property type="entry name" value="GATASE"/>
</dbReference>
<dbReference type="SUPFAM" id="SSF52317">
    <property type="entry name" value="Class I glutamine amidotransferase-like"/>
    <property type="match status" value="1"/>
</dbReference>
<dbReference type="PROSITE" id="PS51273">
    <property type="entry name" value="GATASE_TYPE_1"/>
    <property type="match status" value="1"/>
</dbReference>
<dbReference type="OrthoDB" id="9786812at2"/>
<protein>
    <submittedName>
        <fullName evidence="3">Aminodeoxychorismate/anthranilate synthase component II</fullName>
    </submittedName>
</protein>
<dbReference type="Proteomes" id="UP000256695">
    <property type="component" value="Unassembled WGS sequence"/>
</dbReference>
<dbReference type="InterPro" id="IPR006221">
    <property type="entry name" value="TrpG/PapA_dom"/>
</dbReference>
<gene>
    <name evidence="3" type="ORF">CQA57_01610</name>
</gene>
<organism evidence="3 4">
    <name type="scientific">Helicobacter anseris</name>
    <dbReference type="NCBI Taxonomy" id="375926"/>
    <lineage>
        <taxon>Bacteria</taxon>
        <taxon>Pseudomonadati</taxon>
        <taxon>Campylobacterota</taxon>
        <taxon>Epsilonproteobacteria</taxon>
        <taxon>Campylobacterales</taxon>
        <taxon>Helicobacteraceae</taxon>
        <taxon>Helicobacter</taxon>
    </lineage>
</organism>
<dbReference type="GO" id="GO:0005829">
    <property type="term" value="C:cytosol"/>
    <property type="evidence" value="ECO:0007669"/>
    <property type="project" value="TreeGrafter"/>
</dbReference>
<dbReference type="EMBL" id="NXLX01000002">
    <property type="protein sequence ID" value="RDU74432.1"/>
    <property type="molecule type" value="Genomic_DNA"/>
</dbReference>
<dbReference type="InterPro" id="IPR029062">
    <property type="entry name" value="Class_I_gatase-like"/>
</dbReference>
<proteinExistence type="predicted"/>
<dbReference type="NCBIfam" id="TIGR00566">
    <property type="entry name" value="trpG_papA"/>
    <property type="match status" value="1"/>
</dbReference>
<dbReference type="GO" id="GO:0000162">
    <property type="term" value="P:L-tryptophan biosynthetic process"/>
    <property type="evidence" value="ECO:0007669"/>
    <property type="project" value="TreeGrafter"/>
</dbReference>
<dbReference type="PRINTS" id="PR00097">
    <property type="entry name" value="ANTSNTHASEII"/>
</dbReference>
<comment type="caution">
    <text evidence="3">The sequence shown here is derived from an EMBL/GenBank/DDBJ whole genome shotgun (WGS) entry which is preliminary data.</text>
</comment>
<evidence type="ECO:0000259" key="2">
    <source>
        <dbReference type="Pfam" id="PF00117"/>
    </source>
</evidence>
<evidence type="ECO:0000256" key="1">
    <source>
        <dbReference type="ARBA" id="ARBA00022962"/>
    </source>
</evidence>
<reference evidence="3 4" key="1">
    <citation type="submission" date="2018-04" db="EMBL/GenBank/DDBJ databases">
        <title>Novel Campyloabacter and Helicobacter Species and Strains.</title>
        <authorList>
            <person name="Mannion A.J."/>
            <person name="Shen Z."/>
            <person name="Fox J.G."/>
        </authorList>
    </citation>
    <scope>NUCLEOTIDE SEQUENCE [LARGE SCALE GENOMIC DNA]</scope>
    <source>
        <strain evidence="3 4">MIT 04-9362</strain>
    </source>
</reference>
<dbReference type="InterPro" id="IPR050472">
    <property type="entry name" value="Anth_synth/Amidotransfase"/>
</dbReference>
<dbReference type="Gene3D" id="3.40.50.880">
    <property type="match status" value="1"/>
</dbReference>
<dbReference type="PANTHER" id="PTHR43418">
    <property type="entry name" value="MULTIFUNCTIONAL TRYPTOPHAN BIOSYNTHESIS PROTEIN-RELATED"/>
    <property type="match status" value="1"/>
</dbReference>
<evidence type="ECO:0000313" key="4">
    <source>
        <dbReference type="Proteomes" id="UP000256695"/>
    </source>
</evidence>